<sequence length="106" mass="12432">AALAAVPKNTPPPVRNKVEQCGGNACARCRKCIDWSYDGDMHDDYKLYHRDNKCNKILDKNCWHRRPDATCHYYSGCSHFYGYDSYHSHYYGGYHVCVCEKLYKRK</sequence>
<evidence type="ECO:0000313" key="3">
    <source>
        <dbReference type="Proteomes" id="UP000663864"/>
    </source>
</evidence>
<feature type="non-terminal residue" evidence="1">
    <location>
        <position position="1"/>
    </location>
</feature>
<name>A0A815UI62_9BILA</name>
<reference evidence="1" key="1">
    <citation type="submission" date="2021-02" db="EMBL/GenBank/DDBJ databases">
        <authorList>
            <person name="Nowell W R."/>
        </authorList>
    </citation>
    <scope>NUCLEOTIDE SEQUENCE</scope>
</reference>
<evidence type="ECO:0000313" key="2">
    <source>
        <dbReference type="EMBL" id="CAF4233094.1"/>
    </source>
</evidence>
<dbReference type="Proteomes" id="UP000663836">
    <property type="component" value="Unassembled WGS sequence"/>
</dbReference>
<protein>
    <submittedName>
        <fullName evidence="1">Uncharacterized protein</fullName>
    </submittedName>
</protein>
<accession>A0A815UI62</accession>
<gene>
    <name evidence="2" type="ORF">JBS370_LOCUS37964</name>
    <name evidence="1" type="ORF">ZHD862_LOCUS38307</name>
</gene>
<proteinExistence type="predicted"/>
<dbReference type="EMBL" id="CAJNOT010008600">
    <property type="protein sequence ID" value="CAF1519484.1"/>
    <property type="molecule type" value="Genomic_DNA"/>
</dbReference>
<dbReference type="EMBL" id="CAJOBD010019179">
    <property type="protein sequence ID" value="CAF4233094.1"/>
    <property type="molecule type" value="Genomic_DNA"/>
</dbReference>
<dbReference type="AlphaFoldDB" id="A0A815UI62"/>
<dbReference type="Proteomes" id="UP000663864">
    <property type="component" value="Unassembled WGS sequence"/>
</dbReference>
<comment type="caution">
    <text evidence="1">The sequence shown here is derived from an EMBL/GenBank/DDBJ whole genome shotgun (WGS) entry which is preliminary data.</text>
</comment>
<organism evidence="1 3">
    <name type="scientific">Rotaria sordida</name>
    <dbReference type="NCBI Taxonomy" id="392033"/>
    <lineage>
        <taxon>Eukaryota</taxon>
        <taxon>Metazoa</taxon>
        <taxon>Spiralia</taxon>
        <taxon>Gnathifera</taxon>
        <taxon>Rotifera</taxon>
        <taxon>Eurotatoria</taxon>
        <taxon>Bdelloidea</taxon>
        <taxon>Philodinida</taxon>
        <taxon>Philodinidae</taxon>
        <taxon>Rotaria</taxon>
    </lineage>
</organism>
<evidence type="ECO:0000313" key="1">
    <source>
        <dbReference type="EMBL" id="CAF1519484.1"/>
    </source>
</evidence>